<keyword evidence="1" id="KW-0001">2Fe-2S</keyword>
<dbReference type="OrthoDB" id="426882at2759"/>
<feature type="region of interest" description="Disordered" evidence="6">
    <location>
        <begin position="18"/>
        <end position="48"/>
    </location>
</feature>
<feature type="compositionally biased region" description="Low complexity" evidence="6">
    <location>
        <begin position="315"/>
        <end position="331"/>
    </location>
</feature>
<dbReference type="SUPFAM" id="SSF57850">
    <property type="entry name" value="RING/U-box"/>
    <property type="match status" value="1"/>
</dbReference>
<dbReference type="InterPro" id="IPR017941">
    <property type="entry name" value="Rieske_2Fe-2S"/>
</dbReference>
<dbReference type="EMBL" id="DF237070">
    <property type="protein sequence ID" value="GAQ82728.1"/>
    <property type="molecule type" value="Genomic_DNA"/>
</dbReference>
<feature type="compositionally biased region" description="Polar residues" evidence="6">
    <location>
        <begin position="390"/>
        <end position="399"/>
    </location>
</feature>
<evidence type="ECO:0000256" key="3">
    <source>
        <dbReference type="ARBA" id="ARBA00022946"/>
    </source>
</evidence>
<dbReference type="GO" id="GO:0046872">
    <property type="term" value="F:metal ion binding"/>
    <property type="evidence" value="ECO:0007669"/>
    <property type="project" value="UniProtKB-KW"/>
</dbReference>
<dbReference type="GO" id="GO:0016567">
    <property type="term" value="P:protein ubiquitination"/>
    <property type="evidence" value="ECO:0007669"/>
    <property type="project" value="UniProtKB-UniPathway"/>
</dbReference>
<feature type="region of interest" description="Disordered" evidence="6">
    <location>
        <begin position="315"/>
        <end position="419"/>
    </location>
</feature>
<dbReference type="AlphaFoldDB" id="A0A1Y1I3Q1"/>
<evidence type="ECO:0000259" key="7">
    <source>
        <dbReference type="PROSITE" id="PS51296"/>
    </source>
</evidence>
<dbReference type="Gene3D" id="2.102.10.10">
    <property type="entry name" value="Rieske [2Fe-2S] iron-sulphur domain"/>
    <property type="match status" value="1"/>
</dbReference>
<dbReference type="InterPro" id="IPR013083">
    <property type="entry name" value="Znf_RING/FYVE/PHD"/>
</dbReference>
<dbReference type="PANTHER" id="PTHR45958">
    <property type="entry name" value="RING-TYPE E3 UBIQUITIN TRANSFERASE"/>
    <property type="match status" value="1"/>
</dbReference>
<dbReference type="UniPathway" id="UPA00143"/>
<sequence>MLHAKEAKIRKLGSDEQVYKTRAKTKDKPELVPDYHTRANPKKHDGTPAHFHERIQLWGQRGMLAVLEEAGREIAEDGPQTVQALALALREEVASARALAQNDVEQYIQWLESLLPAVAPANGGAEGGQGLNPPCEDAPASSALPTGAPSHAQGSPLGQCHNKQDERRVCLQPPQEAFSQGVKNSQTSMPSGQQEGPGSSAGSEHLSNWRQATWALHASRMMRGALVQRRNKPDAVSGEDVLKDLLQQIEDGDRIWSWFKDKVLGGCVEQENRRSWKEGLVDEIERALGLGRPSITPSHARRLGYALQSFKAAGDTTSNLDTSSLSRSLSDVPATGSHVAEGVTRGSADVGEVVTQPDDGLRAPCAMDIDIPSPGTPASSAAGAFEPQKVTAQRTTGTSEKGFKLSPGEGGRAGRKPPVTYVPLELTGKVTDGKPARAQVYGRTLVLSRPRPGEVLATWEVCPHRGASLAGRNKCGLESNPGGFSQEKNCHLEPVKVLEANGIIWLEEEVSVTDATDVEVPELASWLRPVNVPLGAEPVAPIASATPAKKGSLTLLLERSRQPEGAGEEGVGNGTGAMDEDDEALTSGVSKRARDLREGSAGEAGTKRQRPMQTSMGFGFDPGSPLVQALDERNIPSGALESPLRSHASRAASFQAADEDSDLHEFLESMSDQTGKWISDEEAVPVLAIRARELLSVLQRERMHDSVGYCRATLAAERLRPVVDCVCDVSAVLWGGEWDPKKLSSMLGALVAALPLPHEGLADLESEEHWIQVARRLHDLVDRFNVPEKFLEDPLVQARLAAAHQSLARALERAGRTAEAAAEDDKADAIHNWVCIFPAPGHTLVQPEICSITRQPMKDPVIIESGHTFERAAIERWFKKHNTCPITRVKLRRRTMIPNKAVKQYTDLYNAATGGWIPTPTWSDPEPTPPESNIRDPLKFSSADMEAVFGVPKEVLKETQTWLADDGDGSLNLEASFNELTVTDGGAAPTAGLREEWVGGGEPILPGLEVEVGS</sequence>
<feature type="compositionally biased region" description="Polar residues" evidence="6">
    <location>
        <begin position="177"/>
        <end position="205"/>
    </location>
</feature>
<evidence type="ECO:0000259" key="8">
    <source>
        <dbReference type="PROSITE" id="PS51698"/>
    </source>
</evidence>
<dbReference type="Pfam" id="PF04564">
    <property type="entry name" value="U-box"/>
    <property type="match status" value="1"/>
</dbReference>
<feature type="domain" description="U-box" evidence="8">
    <location>
        <begin position="843"/>
        <end position="916"/>
    </location>
</feature>
<dbReference type="STRING" id="105231.A0A1Y1I3Q1"/>
<evidence type="ECO:0000313" key="10">
    <source>
        <dbReference type="Proteomes" id="UP000054558"/>
    </source>
</evidence>
<evidence type="ECO:0000256" key="1">
    <source>
        <dbReference type="ARBA" id="ARBA00022714"/>
    </source>
</evidence>
<dbReference type="SMART" id="SM00504">
    <property type="entry name" value="Ubox"/>
    <property type="match status" value="1"/>
</dbReference>
<feature type="region of interest" description="Disordered" evidence="6">
    <location>
        <begin position="125"/>
        <end position="205"/>
    </location>
</feature>
<dbReference type="InterPro" id="IPR052608">
    <property type="entry name" value="U-box_domain_protein"/>
</dbReference>
<evidence type="ECO:0000256" key="6">
    <source>
        <dbReference type="SAM" id="MobiDB-lite"/>
    </source>
</evidence>
<dbReference type="Proteomes" id="UP000054558">
    <property type="component" value="Unassembled WGS sequence"/>
</dbReference>
<name>A0A1Y1I3Q1_KLENI</name>
<evidence type="ECO:0000256" key="5">
    <source>
        <dbReference type="ARBA" id="ARBA00023014"/>
    </source>
</evidence>
<dbReference type="InterPro" id="IPR003613">
    <property type="entry name" value="Ubox_domain"/>
</dbReference>
<dbReference type="InterPro" id="IPR045210">
    <property type="entry name" value="RING-Ubox_PUB"/>
</dbReference>
<feature type="compositionally biased region" description="Low complexity" evidence="6">
    <location>
        <begin position="372"/>
        <end position="384"/>
    </location>
</feature>
<dbReference type="PANTHER" id="PTHR45958:SF18">
    <property type="entry name" value="U-BOX DOMAIN-CONTAINING PROTEIN"/>
    <property type="match status" value="1"/>
</dbReference>
<protein>
    <submittedName>
        <fullName evidence="9">U box domain containing protein</fullName>
    </submittedName>
</protein>
<keyword evidence="3" id="KW-0809">Transit peptide</keyword>
<organism evidence="9 10">
    <name type="scientific">Klebsormidium nitens</name>
    <name type="common">Green alga</name>
    <name type="synonym">Ulothrix nitens</name>
    <dbReference type="NCBI Taxonomy" id="105231"/>
    <lineage>
        <taxon>Eukaryota</taxon>
        <taxon>Viridiplantae</taxon>
        <taxon>Streptophyta</taxon>
        <taxon>Klebsormidiophyceae</taxon>
        <taxon>Klebsormidiales</taxon>
        <taxon>Klebsormidiaceae</taxon>
        <taxon>Klebsormidium</taxon>
    </lineage>
</organism>
<dbReference type="CDD" id="cd16664">
    <property type="entry name" value="RING-Ubox_PUB"/>
    <property type="match status" value="1"/>
</dbReference>
<accession>A0A1Y1I3Q1</accession>
<dbReference type="PROSITE" id="PS51698">
    <property type="entry name" value="U_BOX"/>
    <property type="match status" value="1"/>
</dbReference>
<dbReference type="GO" id="GO:0004842">
    <property type="term" value="F:ubiquitin-protein transferase activity"/>
    <property type="evidence" value="ECO:0007669"/>
    <property type="project" value="InterPro"/>
</dbReference>
<keyword evidence="4" id="KW-0408">Iron</keyword>
<feature type="region of interest" description="Disordered" evidence="6">
    <location>
        <begin position="559"/>
        <end position="618"/>
    </location>
</feature>
<evidence type="ECO:0000313" key="9">
    <source>
        <dbReference type="EMBL" id="GAQ82728.1"/>
    </source>
</evidence>
<evidence type="ECO:0000256" key="2">
    <source>
        <dbReference type="ARBA" id="ARBA00022723"/>
    </source>
</evidence>
<keyword evidence="5" id="KW-0411">Iron-sulfur</keyword>
<reference evidence="9 10" key="1">
    <citation type="journal article" date="2014" name="Nat. Commun.">
        <title>Klebsormidium flaccidum genome reveals primary factors for plant terrestrial adaptation.</title>
        <authorList>
            <person name="Hori K."/>
            <person name="Maruyama F."/>
            <person name="Fujisawa T."/>
            <person name="Togashi T."/>
            <person name="Yamamoto N."/>
            <person name="Seo M."/>
            <person name="Sato S."/>
            <person name="Yamada T."/>
            <person name="Mori H."/>
            <person name="Tajima N."/>
            <person name="Moriyama T."/>
            <person name="Ikeuchi M."/>
            <person name="Watanabe M."/>
            <person name="Wada H."/>
            <person name="Kobayashi K."/>
            <person name="Saito M."/>
            <person name="Masuda T."/>
            <person name="Sasaki-Sekimoto Y."/>
            <person name="Mashiguchi K."/>
            <person name="Awai K."/>
            <person name="Shimojima M."/>
            <person name="Masuda S."/>
            <person name="Iwai M."/>
            <person name="Nobusawa T."/>
            <person name="Narise T."/>
            <person name="Kondo S."/>
            <person name="Saito H."/>
            <person name="Sato R."/>
            <person name="Murakawa M."/>
            <person name="Ihara Y."/>
            <person name="Oshima-Yamada Y."/>
            <person name="Ohtaka K."/>
            <person name="Satoh M."/>
            <person name="Sonobe K."/>
            <person name="Ishii M."/>
            <person name="Ohtani R."/>
            <person name="Kanamori-Sato M."/>
            <person name="Honoki R."/>
            <person name="Miyazaki D."/>
            <person name="Mochizuki H."/>
            <person name="Umetsu J."/>
            <person name="Higashi K."/>
            <person name="Shibata D."/>
            <person name="Kamiya Y."/>
            <person name="Sato N."/>
            <person name="Nakamura Y."/>
            <person name="Tabata S."/>
            <person name="Ida S."/>
            <person name="Kurokawa K."/>
            <person name="Ohta H."/>
        </authorList>
    </citation>
    <scope>NUCLEOTIDE SEQUENCE [LARGE SCALE GENOMIC DNA]</scope>
    <source>
        <strain evidence="9 10">NIES-2285</strain>
    </source>
</reference>
<dbReference type="SUPFAM" id="SSF50022">
    <property type="entry name" value="ISP domain"/>
    <property type="match status" value="1"/>
</dbReference>
<keyword evidence="10" id="KW-1185">Reference proteome</keyword>
<evidence type="ECO:0000256" key="4">
    <source>
        <dbReference type="ARBA" id="ARBA00023004"/>
    </source>
</evidence>
<dbReference type="InterPro" id="IPR036922">
    <property type="entry name" value="Rieske_2Fe-2S_sf"/>
</dbReference>
<feature type="domain" description="Rieske" evidence="7">
    <location>
        <begin position="421"/>
        <end position="506"/>
    </location>
</feature>
<dbReference type="Pfam" id="PF00355">
    <property type="entry name" value="Rieske"/>
    <property type="match status" value="1"/>
</dbReference>
<keyword evidence="2" id="KW-0479">Metal-binding</keyword>
<gene>
    <name evidence="9" type="ORF">KFL_001210220</name>
</gene>
<dbReference type="GO" id="GO:0051537">
    <property type="term" value="F:2 iron, 2 sulfur cluster binding"/>
    <property type="evidence" value="ECO:0007669"/>
    <property type="project" value="UniProtKB-KW"/>
</dbReference>
<proteinExistence type="predicted"/>
<dbReference type="Gene3D" id="3.30.40.10">
    <property type="entry name" value="Zinc/RING finger domain, C3HC4 (zinc finger)"/>
    <property type="match status" value="1"/>
</dbReference>
<dbReference type="PROSITE" id="PS51296">
    <property type="entry name" value="RIESKE"/>
    <property type="match status" value="1"/>
</dbReference>